<comment type="caution">
    <text evidence="1">The sequence shown here is derived from an EMBL/GenBank/DDBJ whole genome shotgun (WGS) entry which is preliminary data.</text>
</comment>
<name>A0A9P3H9M7_9FUNG</name>
<gene>
    <name evidence="1" type="ORF">EMPS_04760</name>
</gene>
<evidence type="ECO:0000313" key="2">
    <source>
        <dbReference type="Proteomes" id="UP000827284"/>
    </source>
</evidence>
<proteinExistence type="predicted"/>
<organism evidence="1 2">
    <name type="scientific">Entomortierella parvispora</name>
    <dbReference type="NCBI Taxonomy" id="205924"/>
    <lineage>
        <taxon>Eukaryota</taxon>
        <taxon>Fungi</taxon>
        <taxon>Fungi incertae sedis</taxon>
        <taxon>Mucoromycota</taxon>
        <taxon>Mortierellomycotina</taxon>
        <taxon>Mortierellomycetes</taxon>
        <taxon>Mortierellales</taxon>
        <taxon>Mortierellaceae</taxon>
        <taxon>Entomortierella</taxon>
    </lineage>
</organism>
<evidence type="ECO:0008006" key="3">
    <source>
        <dbReference type="Google" id="ProtNLM"/>
    </source>
</evidence>
<reference evidence="1" key="2">
    <citation type="journal article" date="2022" name="Microbiol. Resour. Announc.">
        <title>Whole-Genome Sequence of Entomortierella parvispora E1425, a Mucoromycotan Fungus Associated with Burkholderiaceae-Related Endosymbiotic Bacteria.</title>
        <authorList>
            <person name="Herlambang A."/>
            <person name="Guo Y."/>
            <person name="Takashima Y."/>
            <person name="Narisawa K."/>
            <person name="Ohta H."/>
            <person name="Nishizawa T."/>
        </authorList>
    </citation>
    <scope>NUCLEOTIDE SEQUENCE</scope>
    <source>
        <strain evidence="1">E1425</strain>
    </source>
</reference>
<dbReference type="InterPro" id="IPR032675">
    <property type="entry name" value="LRR_dom_sf"/>
</dbReference>
<sequence>MAFDDLPIECLQLIIRELSTKADLFSLLTTNRRLCAVSLPFLYTNPFQWFIPTKKDQNQYDPALHKLIFTLLRSHSSEHWSTLLSAVFNLYSAGDYQKAPSGIDYLAYVQYLDLSGLPLESSFEYSSPSIQGFVNESRLESIYQARELDLEINPYMPKDVVPRRYFQVDVRVALFWALCRPILQNVKSLSIPVSGLQRYIDVADQLKSLRSLTFILDEKHDRPQYLVSMLQEQDPSLFQSMRLAKDEAMSQMVRFVKKHTQLFQRGLTSVECPQDGTWPGMEQSCPPHYMKLIRACLPPYRPKVINKHNWPDFIQNIGHLDFSRLEKIVVPQHEAPWLDFLASQGAGGLEIFRASHNLVLLDISSPGSRPLFWARKDAEKRLRQASQDVSLAATASSTELSSSSAPSTPFPPALPVKVVRLRLPIAEMTDEMDDVVFAFSSTLKSLVVRCLRRDAQVAPILPVVVGGGWDLPRLQHLRASCMVRTMQVEPDFLLRSPDLETLDLQDELNHYRCSHIIPWSPAHLPKLTTLRLIGSAALSFHPETLRHCTKLEELTLGLYSWNPSRTFIPPSTEMHQFEQILSAANEHENPWLPPSLTGMFTRPTWKWDWHLPQLTRIQLTSEFAWRFQFRMMQGCPNLELLVLSTITMESLQGRGGHLRILKEDDFQDAAGNAILAPKLSAFHLLGQWSISDAALLYMFGKVMPNLTEINEESCIGFTFRGWMQATDELMSLKRAISKLEVRERTLKLGGLLQVMPGDTGLGDIRIVEEEVEEGDDPRIRVVHIEGEDTRVLYSFNNGLQYRKRA</sequence>
<accession>A0A9P3H9M7</accession>
<reference evidence="1" key="1">
    <citation type="submission" date="2021-11" db="EMBL/GenBank/DDBJ databases">
        <authorList>
            <person name="Herlambang A."/>
            <person name="Guo Y."/>
            <person name="Takashima Y."/>
            <person name="Nishizawa T."/>
        </authorList>
    </citation>
    <scope>NUCLEOTIDE SEQUENCE</scope>
    <source>
        <strain evidence="1">E1425</strain>
    </source>
</reference>
<dbReference type="Gene3D" id="3.80.10.10">
    <property type="entry name" value="Ribonuclease Inhibitor"/>
    <property type="match status" value="1"/>
</dbReference>
<evidence type="ECO:0000313" key="1">
    <source>
        <dbReference type="EMBL" id="GJJ72403.1"/>
    </source>
</evidence>
<dbReference type="SUPFAM" id="SSF52058">
    <property type="entry name" value="L domain-like"/>
    <property type="match status" value="1"/>
</dbReference>
<dbReference type="OrthoDB" id="2360563at2759"/>
<dbReference type="Proteomes" id="UP000827284">
    <property type="component" value="Unassembled WGS sequence"/>
</dbReference>
<protein>
    <recommendedName>
        <fullName evidence="3">F-box domain-containing protein</fullName>
    </recommendedName>
</protein>
<dbReference type="EMBL" id="BQFW01000006">
    <property type="protein sequence ID" value="GJJ72403.1"/>
    <property type="molecule type" value="Genomic_DNA"/>
</dbReference>
<keyword evidence="2" id="KW-1185">Reference proteome</keyword>
<dbReference type="AlphaFoldDB" id="A0A9P3H9M7"/>